<proteinExistence type="inferred from homology"/>
<dbReference type="InterPro" id="IPR011008">
    <property type="entry name" value="Dimeric_a/b-barrel"/>
</dbReference>
<dbReference type="Pfam" id="PF07110">
    <property type="entry name" value="EthD"/>
    <property type="match status" value="1"/>
</dbReference>
<gene>
    <name evidence="3" type="ORF">F503_02455</name>
</gene>
<keyword evidence="4" id="KW-1185">Reference proteome</keyword>
<accession>S3C0Q7</accession>
<dbReference type="Proteomes" id="UP000016923">
    <property type="component" value="Unassembled WGS sequence"/>
</dbReference>
<dbReference type="VEuPathDB" id="FungiDB:F503_02455"/>
<reference evidence="3 4" key="1">
    <citation type="journal article" date="2013" name="BMC Genomics">
        <title>The genome and transcriptome of the pine saprophyte Ophiostoma piceae, and a comparison with the bark beetle-associated pine pathogen Grosmannia clavigera.</title>
        <authorList>
            <person name="Haridas S."/>
            <person name="Wang Y."/>
            <person name="Lim L."/>
            <person name="Massoumi Alamouti S."/>
            <person name="Jackman S."/>
            <person name="Docking R."/>
            <person name="Robertson G."/>
            <person name="Birol I."/>
            <person name="Bohlmann J."/>
            <person name="Breuil C."/>
        </authorList>
    </citation>
    <scope>NUCLEOTIDE SEQUENCE [LARGE SCALE GENOMIC DNA]</scope>
    <source>
        <strain evidence="3 4">UAMH 11346</strain>
    </source>
</reference>
<name>S3C0Q7_OPHP1</name>
<comment type="similarity">
    <text evidence="1">Belongs to the tpcK family.</text>
</comment>
<feature type="domain" description="EthD" evidence="2">
    <location>
        <begin position="11"/>
        <end position="100"/>
    </location>
</feature>
<dbReference type="Gene3D" id="3.30.70.100">
    <property type="match status" value="1"/>
</dbReference>
<organism evidence="3 4">
    <name type="scientific">Ophiostoma piceae (strain UAMH 11346)</name>
    <name type="common">Sap stain fungus</name>
    <dbReference type="NCBI Taxonomy" id="1262450"/>
    <lineage>
        <taxon>Eukaryota</taxon>
        <taxon>Fungi</taxon>
        <taxon>Dikarya</taxon>
        <taxon>Ascomycota</taxon>
        <taxon>Pezizomycotina</taxon>
        <taxon>Sordariomycetes</taxon>
        <taxon>Sordariomycetidae</taxon>
        <taxon>Ophiostomatales</taxon>
        <taxon>Ophiostomataceae</taxon>
        <taxon>Ophiostoma</taxon>
    </lineage>
</organism>
<dbReference type="eggNOG" id="ENOG502R8F7">
    <property type="taxonomic scope" value="Eukaryota"/>
</dbReference>
<evidence type="ECO:0000259" key="2">
    <source>
        <dbReference type="Pfam" id="PF07110"/>
    </source>
</evidence>
<dbReference type="OrthoDB" id="3454835at2759"/>
<evidence type="ECO:0000256" key="1">
    <source>
        <dbReference type="ARBA" id="ARBA00005986"/>
    </source>
</evidence>
<dbReference type="SUPFAM" id="SSF54909">
    <property type="entry name" value="Dimeric alpha+beta barrel"/>
    <property type="match status" value="1"/>
</dbReference>
<dbReference type="EMBL" id="KE148153">
    <property type="protein sequence ID" value="EPE06327.1"/>
    <property type="molecule type" value="Genomic_DNA"/>
</dbReference>
<dbReference type="HOGENOM" id="CLU_115019_0_1_1"/>
<sequence length="115" mass="12573">MHSMILFLKRKDGTSVDEFYKYWEGVHGPLVKPWAERHGLTYKQIRMGAPTGPAEAVAGLQAYDGIAVFEFKDADTPAKAFSDPDFLEKVVPDQAVFLQPDASITIAGGAQTITS</sequence>
<dbReference type="AlphaFoldDB" id="S3C0Q7"/>
<dbReference type="InterPro" id="IPR009799">
    <property type="entry name" value="EthD_dom"/>
</dbReference>
<evidence type="ECO:0000313" key="4">
    <source>
        <dbReference type="Proteomes" id="UP000016923"/>
    </source>
</evidence>
<dbReference type="GO" id="GO:0016491">
    <property type="term" value="F:oxidoreductase activity"/>
    <property type="evidence" value="ECO:0007669"/>
    <property type="project" value="InterPro"/>
</dbReference>
<protein>
    <submittedName>
        <fullName evidence="3">Ethyl tert-butyl ether degradation</fullName>
    </submittedName>
</protein>
<evidence type="ECO:0000313" key="3">
    <source>
        <dbReference type="EMBL" id="EPE06327.1"/>
    </source>
</evidence>